<keyword evidence="5 6" id="KW-0472">Membrane</keyword>
<evidence type="ECO:0000313" key="7">
    <source>
        <dbReference type="EMBL" id="CEA05216.1"/>
    </source>
</evidence>
<dbReference type="PANTHER" id="PTHR21716">
    <property type="entry name" value="TRANSMEMBRANE PROTEIN"/>
    <property type="match status" value="1"/>
</dbReference>
<name>A0A078MKG0_9BACL</name>
<feature type="transmembrane region" description="Helical" evidence="6">
    <location>
        <begin position="69"/>
        <end position="90"/>
    </location>
</feature>
<dbReference type="Pfam" id="PF01594">
    <property type="entry name" value="AI-2E_transport"/>
    <property type="match status" value="1"/>
</dbReference>
<sequence>MDKQHIEKKRNRIIQMVYIAMIIALIILFLKYVFPVIMPFVIAFFIAALCMPIVRFLAKRTRLHNKRVWGLIVIFTLYGLIVSLVTWLVFKILGWLTDFITHLPTLYMDSILPALERLKEFSTNAFARISPEHVSQYQGVLNDMVKTITTKALSLSGDLASSLTSFSLALPGFFLTVSFALLASIFIVWDYDNIVAFFSRQLPEATRKRFTVVVQSFSKSVKDYVKAYLIIASITCVELAVGFLLIGLPNAIPIALGIAVFDMIPVFGTGGIMVPWIIIAFLNGNTTLGIQLLVIYGVVTIVRNVMEPKIVGQKLGLNTVLALFVMFVGLQVFGIIGMIFAPILTVMVINFKNTEQMNWWK</sequence>
<evidence type="ECO:0000256" key="3">
    <source>
        <dbReference type="ARBA" id="ARBA00022692"/>
    </source>
</evidence>
<feature type="transmembrane region" description="Helical" evidence="6">
    <location>
        <begin position="12"/>
        <end position="30"/>
    </location>
</feature>
<accession>A0A078MKG0</accession>
<keyword evidence="3 6" id="KW-0812">Transmembrane</keyword>
<dbReference type="GO" id="GO:0055085">
    <property type="term" value="P:transmembrane transport"/>
    <property type="evidence" value="ECO:0007669"/>
    <property type="project" value="TreeGrafter"/>
</dbReference>
<evidence type="ECO:0000256" key="4">
    <source>
        <dbReference type="ARBA" id="ARBA00022989"/>
    </source>
</evidence>
<feature type="transmembrane region" description="Helical" evidence="6">
    <location>
        <begin position="288"/>
        <end position="306"/>
    </location>
</feature>
<feature type="transmembrane region" description="Helical" evidence="6">
    <location>
        <begin position="168"/>
        <end position="191"/>
    </location>
</feature>
<evidence type="ECO:0000256" key="1">
    <source>
        <dbReference type="ARBA" id="ARBA00004141"/>
    </source>
</evidence>
<reference evidence="7" key="1">
    <citation type="submission" date="2014-07" db="EMBL/GenBank/DDBJ databases">
        <authorList>
            <person name="Urmite Genomes Urmite Genomes"/>
        </authorList>
    </citation>
    <scope>NUCLEOTIDE SEQUENCE</scope>
    <source>
        <strain evidence="7">13S34_air</strain>
    </source>
</reference>
<keyword evidence="4 6" id="KW-1133">Transmembrane helix</keyword>
<evidence type="ECO:0000256" key="5">
    <source>
        <dbReference type="ARBA" id="ARBA00023136"/>
    </source>
</evidence>
<gene>
    <name evidence="7" type="ORF">BN1050_02349</name>
</gene>
<dbReference type="HOGENOM" id="CLU_031275_4_0_9"/>
<dbReference type="PATRIC" id="fig|1461583.4.peg.2264"/>
<proteinExistence type="inferred from homology"/>
<dbReference type="NCBIfam" id="TIGR02872">
    <property type="entry name" value="spore_ytvI"/>
    <property type="match status" value="1"/>
</dbReference>
<dbReference type="InterPro" id="IPR014227">
    <property type="entry name" value="YtvI-like"/>
</dbReference>
<dbReference type="EMBL" id="LN483077">
    <property type="protein sequence ID" value="CEA05216.1"/>
    <property type="molecule type" value="Genomic_DNA"/>
</dbReference>
<dbReference type="PANTHER" id="PTHR21716:SF68">
    <property type="entry name" value="TRANSPORT PROTEIN YTVI-RELATED"/>
    <property type="match status" value="1"/>
</dbReference>
<feature type="transmembrane region" description="Helical" evidence="6">
    <location>
        <begin position="36"/>
        <end position="57"/>
    </location>
</feature>
<comment type="similarity">
    <text evidence="2">Belongs to the autoinducer-2 exporter (AI-2E) (TC 2.A.86) family.</text>
</comment>
<comment type="subcellular location">
    <subcellularLocation>
        <location evidence="1">Membrane</location>
        <topology evidence="1">Multi-pass membrane protein</topology>
    </subcellularLocation>
</comment>
<feature type="transmembrane region" description="Helical" evidence="6">
    <location>
        <begin position="254"/>
        <end position="281"/>
    </location>
</feature>
<dbReference type="InterPro" id="IPR002549">
    <property type="entry name" value="AI-2E-like"/>
</dbReference>
<feature type="transmembrane region" description="Helical" evidence="6">
    <location>
        <begin position="321"/>
        <end position="351"/>
    </location>
</feature>
<dbReference type="AlphaFoldDB" id="A0A078MKG0"/>
<evidence type="ECO:0000256" key="6">
    <source>
        <dbReference type="SAM" id="Phobius"/>
    </source>
</evidence>
<organism evidence="7">
    <name type="scientific">Metalysinibacillus saudimassiliensis</name>
    <dbReference type="NCBI Taxonomy" id="1461583"/>
    <lineage>
        <taxon>Bacteria</taxon>
        <taxon>Bacillati</taxon>
        <taxon>Bacillota</taxon>
        <taxon>Bacilli</taxon>
        <taxon>Bacillales</taxon>
        <taxon>Caryophanaceae</taxon>
        <taxon>Metalysinibacillus</taxon>
    </lineage>
</organism>
<protein>
    <submittedName>
        <fullName evidence="7">Pheromone autoinducer 2 transporter</fullName>
    </submittedName>
</protein>
<feature type="transmembrane region" description="Helical" evidence="6">
    <location>
        <begin position="227"/>
        <end position="248"/>
    </location>
</feature>
<dbReference type="GO" id="GO:0016020">
    <property type="term" value="C:membrane"/>
    <property type="evidence" value="ECO:0007669"/>
    <property type="project" value="UniProtKB-SubCell"/>
</dbReference>
<evidence type="ECO:0000256" key="2">
    <source>
        <dbReference type="ARBA" id="ARBA00009773"/>
    </source>
</evidence>